<comment type="caution">
    <text evidence="1">The sequence shown here is derived from an EMBL/GenBank/DDBJ whole genome shotgun (WGS) entry which is preliminary data.</text>
</comment>
<name>A0ABQ5K311_9EUKA</name>
<keyword evidence="2" id="KW-1185">Reference proteome</keyword>
<evidence type="ECO:0000313" key="2">
    <source>
        <dbReference type="Proteomes" id="UP001057375"/>
    </source>
</evidence>
<dbReference type="InterPro" id="IPR009057">
    <property type="entry name" value="Homeodomain-like_sf"/>
</dbReference>
<dbReference type="SUPFAM" id="SSF46689">
    <property type="entry name" value="Homeodomain-like"/>
    <property type="match status" value="1"/>
</dbReference>
<accession>A0ABQ5K311</accession>
<gene>
    <name evidence="1" type="ORF">ADUPG1_013461</name>
</gene>
<dbReference type="InterPro" id="IPR001356">
    <property type="entry name" value="HD"/>
</dbReference>
<protein>
    <submittedName>
        <fullName evidence="1">Uncharacterized protein</fullName>
    </submittedName>
</protein>
<reference evidence="1" key="1">
    <citation type="submission" date="2022-03" db="EMBL/GenBank/DDBJ databases">
        <title>Draft genome sequence of Aduncisulcus paluster, a free-living microaerophilic Fornicata.</title>
        <authorList>
            <person name="Yuyama I."/>
            <person name="Kume K."/>
            <person name="Tamura T."/>
            <person name="Inagaki Y."/>
            <person name="Hashimoto T."/>
        </authorList>
    </citation>
    <scope>NUCLEOTIDE SEQUENCE</scope>
    <source>
        <strain evidence="1">NY0171</strain>
    </source>
</reference>
<proteinExistence type="predicted"/>
<dbReference type="Proteomes" id="UP001057375">
    <property type="component" value="Unassembled WGS sequence"/>
</dbReference>
<dbReference type="EMBL" id="BQXS01012674">
    <property type="protein sequence ID" value="GKT26733.1"/>
    <property type="molecule type" value="Genomic_DNA"/>
</dbReference>
<dbReference type="CDD" id="cd00086">
    <property type="entry name" value="homeodomain"/>
    <property type="match status" value="1"/>
</dbReference>
<organism evidence="1 2">
    <name type="scientific">Aduncisulcus paluster</name>
    <dbReference type="NCBI Taxonomy" id="2918883"/>
    <lineage>
        <taxon>Eukaryota</taxon>
        <taxon>Metamonada</taxon>
        <taxon>Carpediemonas-like organisms</taxon>
        <taxon>Aduncisulcus</taxon>
    </lineage>
</organism>
<dbReference type="Gene3D" id="1.10.10.60">
    <property type="entry name" value="Homeodomain-like"/>
    <property type="match status" value="1"/>
</dbReference>
<sequence length="491" mass="56121">MPIPRKEGYYPSQKHLLQHRECYTTALDMALKSTKASETTIELKTGSINEYLESQGINPSEYEHGDELDSFMMECYTTALDMALKSTKASETTIELKTGSINEYLESQGINPSEYEHGDELDSFMMWVLKCQYELALNLKSIQEDLDILITAVNSTLVQLPVVEKDEIVAYFKSLQYRQKSSYLKAVFQASELELAGIKRKRVSLSKRAKQILEEWWEMNREYPYATKDVLQDLSRKTGLQILQIKTFILSFLLVLYLETVSTSVTEGRGLFPESYSKDRIRKAVIRRSKSRLQRKKIHELSVPFDRSRQCQSAMSDRPIVSRAKHASDSILRVFQETISIGNDINTDSSPVGQSRELFSGVVDSPVFVSDHFQTIDETNPIDIKCDISSHEESYDKSPDAELQSQLISHESLYSDQILRCQDDFQDDVDFHSERCANLDEIPHLADDILSEIPDMPLSHPSNAVLFKDVAIRDRVIMSSRQDGLLELEGY</sequence>
<evidence type="ECO:0000313" key="1">
    <source>
        <dbReference type="EMBL" id="GKT26733.1"/>
    </source>
</evidence>